<protein>
    <recommendedName>
        <fullName evidence="4">Bacterial surface antigen (D15) domain-containing protein</fullName>
    </recommendedName>
</protein>
<dbReference type="EMBL" id="QGGB01000005">
    <property type="protein sequence ID" value="PWN07106.1"/>
    <property type="molecule type" value="Genomic_DNA"/>
</dbReference>
<evidence type="ECO:0000313" key="3">
    <source>
        <dbReference type="Proteomes" id="UP000245533"/>
    </source>
</evidence>
<accession>A0A316U202</accession>
<sequence>MSKRNLILTFLFIVLSPLTLAAQQSNEEDPFKRDPIFTRPLEDFFGLERDTSEADTIDTDDTAEKTTRAVKRLSLRGFDLGGNLEAGPYYSNALYSQYPNLSMIHYNRVNGLFFGLRKERMQWHRYNSFFNIPQIQPHGFIGIGTASKEWEYALGVEKLIGEKRHFMVGGEVYNATGTEDYLRTGLIENSLTAFFAGYDFMDYHNMDGFGLYSVFRTDRWFEAAFSYNRDTFTSLEQNTGYTMFGRSSSYKPNRPVDAFSNEVDLDRYSFSAAFNPRNLLLTNYLTVSALFRAELADNGASDEAYRYNKYETTLRMYYNFEPGSVLRWRVQAGGITGNAPDFKNFFLGGIGTLRGTPYKFFSGNQMIASNLEVKFGQPSGRSGEWMRDYNIHFLLFLDSGWVREIPDLFDSSGAFSGFDEFSIGDMQHDAGAGIGSGAFRVEVAWPLKTFDKSPALWIRFNPTF</sequence>
<comment type="caution">
    <text evidence="2">The sequence shown here is derived from an EMBL/GenBank/DDBJ whole genome shotgun (WGS) entry which is preliminary data.</text>
</comment>
<organism evidence="2 3">
    <name type="scientific">Rhodohalobacter mucosus</name>
    <dbReference type="NCBI Taxonomy" id="2079485"/>
    <lineage>
        <taxon>Bacteria</taxon>
        <taxon>Pseudomonadati</taxon>
        <taxon>Balneolota</taxon>
        <taxon>Balneolia</taxon>
        <taxon>Balneolales</taxon>
        <taxon>Balneolaceae</taxon>
        <taxon>Rhodohalobacter</taxon>
    </lineage>
</organism>
<evidence type="ECO:0000313" key="2">
    <source>
        <dbReference type="EMBL" id="PWN07106.1"/>
    </source>
</evidence>
<name>A0A316U202_9BACT</name>
<keyword evidence="3" id="KW-1185">Reference proteome</keyword>
<dbReference type="Proteomes" id="UP000245533">
    <property type="component" value="Unassembled WGS sequence"/>
</dbReference>
<gene>
    <name evidence="2" type="ORF">DDZ15_07530</name>
</gene>
<feature type="chain" id="PRO_5016327118" description="Bacterial surface antigen (D15) domain-containing protein" evidence="1">
    <location>
        <begin position="22"/>
        <end position="464"/>
    </location>
</feature>
<dbReference type="OrthoDB" id="9770732at2"/>
<evidence type="ECO:0000256" key="1">
    <source>
        <dbReference type="SAM" id="SignalP"/>
    </source>
</evidence>
<dbReference type="RefSeq" id="WP_109646455.1">
    <property type="nucleotide sequence ID" value="NZ_QGGB01000005.1"/>
</dbReference>
<proteinExistence type="predicted"/>
<keyword evidence="1" id="KW-0732">Signal</keyword>
<dbReference type="Gene3D" id="2.40.160.50">
    <property type="entry name" value="membrane protein fhac: a member of the omp85/tpsb transporter family"/>
    <property type="match status" value="1"/>
</dbReference>
<evidence type="ECO:0008006" key="4">
    <source>
        <dbReference type="Google" id="ProtNLM"/>
    </source>
</evidence>
<reference evidence="2 3" key="1">
    <citation type="submission" date="2018-05" db="EMBL/GenBank/DDBJ databases">
        <title>Rhodohalobacter halophilus gen. nov., sp. nov., a moderately halophilic member of the family Balneolaceae.</title>
        <authorList>
            <person name="Liu Z.-W."/>
        </authorList>
    </citation>
    <scope>NUCLEOTIDE SEQUENCE [LARGE SCALE GENOMIC DNA]</scope>
    <source>
        <strain evidence="2 3">8A47</strain>
    </source>
</reference>
<dbReference type="AlphaFoldDB" id="A0A316U202"/>
<feature type="signal peptide" evidence="1">
    <location>
        <begin position="1"/>
        <end position="21"/>
    </location>
</feature>